<proteinExistence type="predicted"/>
<sequence length="281" mass="30905">MNEQLIKVNGVNICCESFGNQADPAVLLIMGAQSSMVWWEKEFCQHIAEAGRFVIRYDNRDVGRSTTYTLGHPGYTFEDMADDAMGVLDAFGVDKAHIAGMSMGGLLAQILALRHPGRILTATLISSSNFAPDLPPMEEKVMNFFANVGTINWANEQEVVDFIVARGKICAGTRHPYDENRIRRLATEEVQRSSSLESMNNHGMVMGGEAYLARTDEIAVPTLVIHGTEDPVIPYVHATSLVKTIPGARLLTLPGTGHELHYQDWDTIIEAMVEHTSASTD</sequence>
<reference evidence="2 3" key="1">
    <citation type="submission" date="2024-09" db="EMBL/GenBank/DDBJ databases">
        <title>Paenibacillus zeirhizospherea sp. nov., isolated from surface of the maize (Zea mays) roots in a horticulture field, Hungary.</title>
        <authorList>
            <person name="Marton D."/>
            <person name="Farkas M."/>
            <person name="Bedics A."/>
            <person name="Toth E."/>
            <person name="Tancsics A."/>
            <person name="Boka K."/>
            <person name="Maroti G."/>
            <person name="Kriszt B."/>
            <person name="Cserhati M."/>
        </authorList>
    </citation>
    <scope>NUCLEOTIDE SEQUENCE [LARGE SCALE GENOMIC DNA]</scope>
    <source>
        <strain evidence="2 3">KCTC 33519</strain>
    </source>
</reference>
<dbReference type="InterPro" id="IPR050471">
    <property type="entry name" value="AB_hydrolase"/>
</dbReference>
<organism evidence="2 3">
    <name type="scientific">Paenibacillus enshidis</name>
    <dbReference type="NCBI Taxonomy" id="1458439"/>
    <lineage>
        <taxon>Bacteria</taxon>
        <taxon>Bacillati</taxon>
        <taxon>Bacillota</taxon>
        <taxon>Bacilli</taxon>
        <taxon>Bacillales</taxon>
        <taxon>Paenibacillaceae</taxon>
        <taxon>Paenibacillus</taxon>
    </lineage>
</organism>
<dbReference type="GO" id="GO:0016787">
    <property type="term" value="F:hydrolase activity"/>
    <property type="evidence" value="ECO:0007669"/>
    <property type="project" value="UniProtKB-KW"/>
</dbReference>
<feature type="domain" description="AB hydrolase-1" evidence="1">
    <location>
        <begin position="24"/>
        <end position="263"/>
    </location>
</feature>
<dbReference type="PANTHER" id="PTHR43433">
    <property type="entry name" value="HYDROLASE, ALPHA/BETA FOLD FAMILY PROTEIN"/>
    <property type="match status" value="1"/>
</dbReference>
<dbReference type="InterPro" id="IPR000073">
    <property type="entry name" value="AB_hydrolase_1"/>
</dbReference>
<evidence type="ECO:0000313" key="2">
    <source>
        <dbReference type="EMBL" id="MFB5267532.1"/>
    </source>
</evidence>
<dbReference type="EMBL" id="JBHHMI010000009">
    <property type="protein sequence ID" value="MFB5267532.1"/>
    <property type="molecule type" value="Genomic_DNA"/>
</dbReference>
<gene>
    <name evidence="2" type="ORF">ACE41H_12170</name>
</gene>
<name>A0ABV5ATJ0_9BACL</name>
<protein>
    <submittedName>
        <fullName evidence="2">Alpha/beta fold hydrolase</fullName>
    </submittedName>
</protein>
<dbReference type="PRINTS" id="PR00111">
    <property type="entry name" value="ABHYDROLASE"/>
</dbReference>
<dbReference type="PANTHER" id="PTHR43433:SF5">
    <property type="entry name" value="AB HYDROLASE-1 DOMAIN-CONTAINING PROTEIN"/>
    <property type="match status" value="1"/>
</dbReference>
<evidence type="ECO:0000313" key="3">
    <source>
        <dbReference type="Proteomes" id="UP001580346"/>
    </source>
</evidence>
<accession>A0ABV5ATJ0</accession>
<dbReference type="Gene3D" id="3.40.50.1820">
    <property type="entry name" value="alpha/beta hydrolase"/>
    <property type="match status" value="1"/>
</dbReference>
<evidence type="ECO:0000259" key="1">
    <source>
        <dbReference type="Pfam" id="PF00561"/>
    </source>
</evidence>
<dbReference type="RefSeq" id="WP_375355540.1">
    <property type="nucleotide sequence ID" value="NZ_JBHHMI010000009.1"/>
</dbReference>
<dbReference type="Proteomes" id="UP001580346">
    <property type="component" value="Unassembled WGS sequence"/>
</dbReference>
<dbReference type="InterPro" id="IPR029058">
    <property type="entry name" value="AB_hydrolase_fold"/>
</dbReference>
<keyword evidence="2" id="KW-0378">Hydrolase</keyword>
<comment type="caution">
    <text evidence="2">The sequence shown here is derived from an EMBL/GenBank/DDBJ whole genome shotgun (WGS) entry which is preliminary data.</text>
</comment>
<keyword evidence="3" id="KW-1185">Reference proteome</keyword>
<dbReference type="Pfam" id="PF00561">
    <property type="entry name" value="Abhydrolase_1"/>
    <property type="match status" value="1"/>
</dbReference>
<dbReference type="SUPFAM" id="SSF53474">
    <property type="entry name" value="alpha/beta-Hydrolases"/>
    <property type="match status" value="1"/>
</dbReference>